<evidence type="ECO:0000313" key="1">
    <source>
        <dbReference type="EMBL" id="SFR59917.1"/>
    </source>
</evidence>
<accession>A0A1I6HZQ0</accession>
<reference evidence="2" key="1">
    <citation type="submission" date="2016-10" db="EMBL/GenBank/DDBJ databases">
        <authorList>
            <person name="Varghese N."/>
            <person name="Submissions S."/>
        </authorList>
    </citation>
    <scope>NUCLEOTIDE SEQUENCE [LARGE SCALE GENOMIC DNA]</scope>
    <source>
        <strain evidence="2">DSM 19891</strain>
    </source>
</reference>
<dbReference type="EMBL" id="FOYX01000001">
    <property type="protein sequence ID" value="SFR59917.1"/>
    <property type="molecule type" value="Genomic_DNA"/>
</dbReference>
<dbReference type="AlphaFoldDB" id="A0A1I6HZQ0"/>
<evidence type="ECO:0000313" key="2">
    <source>
        <dbReference type="Proteomes" id="UP000199462"/>
    </source>
</evidence>
<gene>
    <name evidence="1" type="ORF">SAMN04488010_0948</name>
</gene>
<sequence>MLALLIVVLVIASQFMNEDENSNENLTIAFEEQKHLIDKP</sequence>
<name>A0A1I6HZQ0_9FLAO</name>
<protein>
    <submittedName>
        <fullName evidence="1">Uncharacterized protein</fullName>
    </submittedName>
</protein>
<dbReference type="Proteomes" id="UP000199462">
    <property type="component" value="Unassembled WGS sequence"/>
</dbReference>
<proteinExistence type="predicted"/>
<organism evidence="1 2">
    <name type="scientific">Maribacter stanieri</name>
    <dbReference type="NCBI Taxonomy" id="440514"/>
    <lineage>
        <taxon>Bacteria</taxon>
        <taxon>Pseudomonadati</taxon>
        <taxon>Bacteroidota</taxon>
        <taxon>Flavobacteriia</taxon>
        <taxon>Flavobacteriales</taxon>
        <taxon>Flavobacteriaceae</taxon>
        <taxon>Maribacter</taxon>
    </lineage>
</organism>
<keyword evidence="2" id="KW-1185">Reference proteome</keyword>